<keyword evidence="5" id="KW-0378">Hydrolase</keyword>
<reference evidence="5" key="1">
    <citation type="submission" date="2022-12" db="EMBL/GenBank/DDBJ databases">
        <authorList>
            <person name="Petersen C."/>
        </authorList>
    </citation>
    <scope>NUCLEOTIDE SEQUENCE</scope>
    <source>
        <strain evidence="5">IBT 15544</strain>
    </source>
</reference>
<accession>A0A9W9T074</accession>
<evidence type="ECO:0000256" key="3">
    <source>
        <dbReference type="SAM" id="MobiDB-lite"/>
    </source>
</evidence>
<dbReference type="InterPro" id="IPR003593">
    <property type="entry name" value="AAA+_ATPase"/>
</dbReference>
<evidence type="ECO:0000313" key="5">
    <source>
        <dbReference type="EMBL" id="KAJ5204618.1"/>
    </source>
</evidence>
<evidence type="ECO:0000256" key="2">
    <source>
        <dbReference type="ARBA" id="ARBA00022840"/>
    </source>
</evidence>
<name>A0A9W9T074_9EURO</name>
<dbReference type="InterPro" id="IPR015415">
    <property type="entry name" value="Spast_Vps4_C"/>
</dbReference>
<dbReference type="Proteomes" id="UP001150904">
    <property type="component" value="Unassembled WGS sequence"/>
</dbReference>
<dbReference type="EMBL" id="JAPQKR010000012">
    <property type="protein sequence ID" value="KAJ5204618.1"/>
    <property type="molecule type" value="Genomic_DNA"/>
</dbReference>
<reference evidence="5" key="2">
    <citation type="journal article" date="2023" name="IMA Fungus">
        <title>Comparative genomic study of the Penicillium genus elucidates a diverse pangenome and 15 lateral gene transfer events.</title>
        <authorList>
            <person name="Petersen C."/>
            <person name="Sorensen T."/>
            <person name="Nielsen M.R."/>
            <person name="Sondergaard T.E."/>
            <person name="Sorensen J.L."/>
            <person name="Fitzpatrick D.A."/>
            <person name="Frisvad J.C."/>
            <person name="Nielsen K.L."/>
        </authorList>
    </citation>
    <scope>NUCLEOTIDE SEQUENCE</scope>
    <source>
        <strain evidence="5">IBT 15544</strain>
    </source>
</reference>
<dbReference type="RefSeq" id="XP_058309097.1">
    <property type="nucleotide sequence ID" value="XM_058452559.1"/>
</dbReference>
<evidence type="ECO:0000313" key="6">
    <source>
        <dbReference type="Proteomes" id="UP001150904"/>
    </source>
</evidence>
<dbReference type="PANTHER" id="PTHR23074">
    <property type="entry name" value="AAA DOMAIN-CONTAINING"/>
    <property type="match status" value="1"/>
</dbReference>
<dbReference type="InterPro" id="IPR003959">
    <property type="entry name" value="ATPase_AAA_core"/>
</dbReference>
<dbReference type="GeneID" id="83179860"/>
<dbReference type="SUPFAM" id="SSF52540">
    <property type="entry name" value="P-loop containing nucleoside triphosphate hydrolases"/>
    <property type="match status" value="1"/>
</dbReference>
<feature type="compositionally biased region" description="Polar residues" evidence="3">
    <location>
        <begin position="70"/>
        <end position="82"/>
    </location>
</feature>
<sequence>MKHWAKDIVSSADGAEEFAYLVNQCFIHYGTVIWTGICQHIQEPDGLQTNESKGPSYLRKNDFVTIKLQPQQSSQAQEPTQIPLSTPSPSTESPRTSVPNAPDDEITKSIYKASKHRQREKQLDEHEKHLRETIQGMRVELEEQDSVLEFASIVGLEQRSTTGILLFGPQGTGKTLVIRSFARRYGLALYDVRASAIMSKFVGESEKFIRALFSEVREHAPAIILLDECDGLLCDPAADAMQSHHYRLLQNELKNQWSDLMQSRDEVIVVGATNKPHDIDMDGFGRRLSLKLHVDLPSAEGCGAILQEALSCLRYRLEESDFPVLGFLCHEKGLSGYDIGVLVEGLLRRAIRNITVSQNFRWIPWDDGHIIIPCAEGEPGATPVQWNKLSIDEPEAISYRPFVFSEVENAISRGKPTVDTAMRRKHAEFASQYATN</sequence>
<evidence type="ECO:0000256" key="1">
    <source>
        <dbReference type="ARBA" id="ARBA00022741"/>
    </source>
</evidence>
<keyword evidence="2" id="KW-0067">ATP-binding</keyword>
<protein>
    <submittedName>
        <fullName evidence="5">P-loop containing nucleoside triphosphate hydrolase protein</fullName>
    </submittedName>
</protein>
<feature type="region of interest" description="Disordered" evidence="3">
    <location>
        <begin position="70"/>
        <end position="106"/>
    </location>
</feature>
<gene>
    <name evidence="5" type="ORF">N7498_005497</name>
</gene>
<organism evidence="5 6">
    <name type="scientific">Penicillium cinerascens</name>
    <dbReference type="NCBI Taxonomy" id="70096"/>
    <lineage>
        <taxon>Eukaryota</taxon>
        <taxon>Fungi</taxon>
        <taxon>Dikarya</taxon>
        <taxon>Ascomycota</taxon>
        <taxon>Pezizomycotina</taxon>
        <taxon>Eurotiomycetes</taxon>
        <taxon>Eurotiomycetidae</taxon>
        <taxon>Eurotiales</taxon>
        <taxon>Aspergillaceae</taxon>
        <taxon>Penicillium</taxon>
    </lineage>
</organism>
<feature type="compositionally biased region" description="Low complexity" evidence="3">
    <location>
        <begin position="83"/>
        <end position="99"/>
    </location>
</feature>
<comment type="caution">
    <text evidence="5">The sequence shown here is derived from an EMBL/GenBank/DDBJ whole genome shotgun (WGS) entry which is preliminary data.</text>
</comment>
<dbReference type="Gene3D" id="3.40.50.300">
    <property type="entry name" value="P-loop containing nucleotide triphosphate hydrolases"/>
    <property type="match status" value="1"/>
</dbReference>
<keyword evidence="1" id="KW-0547">Nucleotide-binding</keyword>
<dbReference type="GO" id="GO:0016887">
    <property type="term" value="F:ATP hydrolysis activity"/>
    <property type="evidence" value="ECO:0007669"/>
    <property type="project" value="InterPro"/>
</dbReference>
<evidence type="ECO:0000259" key="4">
    <source>
        <dbReference type="SMART" id="SM00382"/>
    </source>
</evidence>
<dbReference type="OrthoDB" id="39734at2759"/>
<proteinExistence type="predicted"/>
<feature type="domain" description="AAA+ ATPase" evidence="4">
    <location>
        <begin position="160"/>
        <end position="298"/>
    </location>
</feature>
<dbReference type="InterPro" id="IPR050304">
    <property type="entry name" value="MT-severing_AAA_ATPase"/>
</dbReference>
<dbReference type="SMART" id="SM00382">
    <property type="entry name" value="AAA"/>
    <property type="match status" value="1"/>
</dbReference>
<dbReference type="GO" id="GO:0005524">
    <property type="term" value="F:ATP binding"/>
    <property type="evidence" value="ECO:0007669"/>
    <property type="project" value="UniProtKB-KW"/>
</dbReference>
<dbReference type="Pfam" id="PF09336">
    <property type="entry name" value="Vps4_C"/>
    <property type="match status" value="1"/>
</dbReference>
<dbReference type="PANTHER" id="PTHR23074:SF83">
    <property type="entry name" value="VACUOLAR PROTEIN SORTING-ASSOCIATED PROTEIN 4A"/>
    <property type="match status" value="1"/>
</dbReference>
<keyword evidence="6" id="KW-1185">Reference proteome</keyword>
<dbReference type="AlphaFoldDB" id="A0A9W9T074"/>
<dbReference type="Pfam" id="PF00004">
    <property type="entry name" value="AAA"/>
    <property type="match status" value="1"/>
</dbReference>
<dbReference type="InterPro" id="IPR027417">
    <property type="entry name" value="P-loop_NTPase"/>
</dbReference>
<dbReference type="Gene3D" id="1.10.8.60">
    <property type="match status" value="1"/>
</dbReference>